<evidence type="ECO:0000313" key="4">
    <source>
        <dbReference type="Proteomes" id="UP000278746"/>
    </source>
</evidence>
<dbReference type="SUPFAM" id="SSF52091">
    <property type="entry name" value="SpoIIaa-like"/>
    <property type="match status" value="1"/>
</dbReference>
<comment type="caution">
    <text evidence="3">The sequence shown here is derived from an EMBL/GenBank/DDBJ whole genome shotgun (WGS) entry which is preliminary data.</text>
</comment>
<dbReference type="AlphaFoldDB" id="A0A3M7TRP9"/>
<dbReference type="Gene3D" id="3.30.450.20">
    <property type="entry name" value="PAS domain"/>
    <property type="match status" value="1"/>
</dbReference>
<dbReference type="EMBL" id="RHIB01000003">
    <property type="protein sequence ID" value="RNA67040.1"/>
    <property type="molecule type" value="Genomic_DNA"/>
</dbReference>
<reference evidence="3 4" key="1">
    <citation type="submission" date="2018-10" db="EMBL/GenBank/DDBJ databases">
        <title>Bacillus Keqinensis sp. nov., a moderately halophilic bacterium isolated from a saline-alkaline lake.</title>
        <authorList>
            <person name="Wang H."/>
        </authorList>
    </citation>
    <scope>NUCLEOTIDE SEQUENCE [LARGE SCALE GENOMIC DNA]</scope>
    <source>
        <strain evidence="3 4">KQ-3</strain>
    </source>
</reference>
<dbReference type="InterPro" id="IPR013767">
    <property type="entry name" value="PAS_fold"/>
</dbReference>
<dbReference type="InterPro" id="IPR035965">
    <property type="entry name" value="PAS-like_dom_sf"/>
</dbReference>
<dbReference type="RefSeq" id="WP_122901083.1">
    <property type="nucleotide sequence ID" value="NZ_RHIB01000003.1"/>
</dbReference>
<dbReference type="PANTHER" id="PTHR33745">
    <property type="entry name" value="RSBT ANTAGONIST PROTEIN RSBS-RELATED"/>
    <property type="match status" value="1"/>
</dbReference>
<dbReference type="PROSITE" id="PS50801">
    <property type="entry name" value="STAS"/>
    <property type="match status" value="1"/>
</dbReference>
<dbReference type="Pfam" id="PF00989">
    <property type="entry name" value="PAS"/>
    <property type="match status" value="1"/>
</dbReference>
<dbReference type="InterPro" id="IPR002645">
    <property type="entry name" value="STAS_dom"/>
</dbReference>
<proteinExistence type="predicted"/>
<dbReference type="SUPFAM" id="SSF55785">
    <property type="entry name" value="PYP-like sensor domain (PAS domain)"/>
    <property type="match status" value="1"/>
</dbReference>
<dbReference type="PROSITE" id="PS50112">
    <property type="entry name" value="PAS"/>
    <property type="match status" value="1"/>
</dbReference>
<dbReference type="Gene3D" id="3.30.750.24">
    <property type="entry name" value="STAS domain"/>
    <property type="match status" value="1"/>
</dbReference>
<accession>A0A3M7TRP9</accession>
<sequence>MFKEALNQMQQPVIINTEDYIISYVNDAYEELFELKSEDIVGKHLHDVFTDTPQENQVVTEMIDNDFRKFSKKVTHKLGGEILFLDSVSKRFEHEGEKYVMTRFEDLTEHARQEKELKKMIIDMTVNVVPLSDTIGVLPLPPILRDEQKWVIVEKTAQICREKRFSKLAINLSAIRTLDEELGDIIIRLIEVLRVLGVDVILTGVRHEIAADFSQVDLDFDRIKVYQNLKQAVEYFFSEPRDK</sequence>
<dbReference type="InterPro" id="IPR000014">
    <property type="entry name" value="PAS"/>
</dbReference>
<evidence type="ECO:0000313" key="3">
    <source>
        <dbReference type="EMBL" id="RNA67040.1"/>
    </source>
</evidence>
<dbReference type="NCBIfam" id="TIGR00229">
    <property type="entry name" value="sensory_box"/>
    <property type="match status" value="1"/>
</dbReference>
<dbReference type="PANTHER" id="PTHR33745:SF8">
    <property type="entry name" value="BLUE-LIGHT PHOTORECEPTOR"/>
    <property type="match status" value="1"/>
</dbReference>
<dbReference type="GO" id="GO:0006355">
    <property type="term" value="P:regulation of DNA-templated transcription"/>
    <property type="evidence" value="ECO:0007669"/>
    <property type="project" value="InterPro"/>
</dbReference>
<dbReference type="InterPro" id="IPR036513">
    <property type="entry name" value="STAS_dom_sf"/>
</dbReference>
<feature type="domain" description="PAS" evidence="1">
    <location>
        <begin position="1"/>
        <end position="45"/>
    </location>
</feature>
<gene>
    <name evidence="3" type="ORF">EBO34_17780</name>
</gene>
<dbReference type="InterPro" id="IPR051932">
    <property type="entry name" value="Bact_StressResp_Reg"/>
</dbReference>
<evidence type="ECO:0000259" key="1">
    <source>
        <dbReference type="PROSITE" id="PS50112"/>
    </source>
</evidence>
<dbReference type="CDD" id="cd07041">
    <property type="entry name" value="STAS_RsbR_RsbS_like"/>
    <property type="match status" value="1"/>
</dbReference>
<evidence type="ECO:0000259" key="2">
    <source>
        <dbReference type="PROSITE" id="PS50801"/>
    </source>
</evidence>
<protein>
    <submittedName>
        <fullName evidence="3">PAS domain-containing protein</fullName>
    </submittedName>
</protein>
<dbReference type="Proteomes" id="UP000278746">
    <property type="component" value="Unassembled WGS sequence"/>
</dbReference>
<dbReference type="CDD" id="cd00130">
    <property type="entry name" value="PAS"/>
    <property type="match status" value="1"/>
</dbReference>
<dbReference type="Pfam" id="PF01740">
    <property type="entry name" value="STAS"/>
    <property type="match status" value="1"/>
</dbReference>
<dbReference type="OrthoDB" id="2842384at2"/>
<name>A0A3M7TRP9_9BACI</name>
<keyword evidence="4" id="KW-1185">Reference proteome</keyword>
<organism evidence="3 4">
    <name type="scientific">Alteribacter keqinensis</name>
    <dbReference type="NCBI Taxonomy" id="2483800"/>
    <lineage>
        <taxon>Bacteria</taxon>
        <taxon>Bacillati</taxon>
        <taxon>Bacillota</taxon>
        <taxon>Bacilli</taxon>
        <taxon>Bacillales</taxon>
        <taxon>Bacillaceae</taxon>
        <taxon>Alteribacter</taxon>
    </lineage>
</organism>
<feature type="domain" description="STAS" evidence="2">
    <location>
        <begin position="168"/>
        <end position="236"/>
    </location>
</feature>